<dbReference type="PROSITE" id="PS51782">
    <property type="entry name" value="LYSM"/>
    <property type="match status" value="1"/>
</dbReference>
<proteinExistence type="predicted"/>
<organism evidence="4 5">
    <name type="scientific">Desulfatitalea alkaliphila</name>
    <dbReference type="NCBI Taxonomy" id="2929485"/>
    <lineage>
        <taxon>Bacteria</taxon>
        <taxon>Pseudomonadati</taxon>
        <taxon>Thermodesulfobacteriota</taxon>
        <taxon>Desulfobacteria</taxon>
        <taxon>Desulfobacterales</taxon>
        <taxon>Desulfosarcinaceae</taxon>
        <taxon>Desulfatitalea</taxon>
    </lineage>
</organism>
<comment type="caution">
    <text evidence="4">The sequence shown here is derived from an EMBL/GenBank/DDBJ whole genome shotgun (WGS) entry which is preliminary data.</text>
</comment>
<reference evidence="4" key="1">
    <citation type="submission" date="2022-04" db="EMBL/GenBank/DDBJ databases">
        <title>Desulfatitalea alkaliphila sp. nov., a novel anaerobic sulfate-reducing bacterium isolated from terrestrial mud volcano, Taman Peninsula, Russia.</title>
        <authorList>
            <person name="Khomyakova M.A."/>
            <person name="Merkel A.Y."/>
            <person name="Slobodkin A.I."/>
        </authorList>
    </citation>
    <scope>NUCLEOTIDE SEQUENCE</scope>
    <source>
        <strain evidence="4">M08but</strain>
    </source>
</reference>
<evidence type="ECO:0000259" key="3">
    <source>
        <dbReference type="PROSITE" id="PS51782"/>
    </source>
</evidence>
<evidence type="ECO:0000313" key="4">
    <source>
        <dbReference type="EMBL" id="MCJ8501725.1"/>
    </source>
</evidence>
<dbReference type="SUPFAM" id="SSF54106">
    <property type="entry name" value="LysM domain"/>
    <property type="match status" value="1"/>
</dbReference>
<dbReference type="Gene3D" id="3.10.350.10">
    <property type="entry name" value="LysM domain"/>
    <property type="match status" value="1"/>
</dbReference>
<evidence type="ECO:0000256" key="1">
    <source>
        <dbReference type="SAM" id="MobiDB-lite"/>
    </source>
</evidence>
<dbReference type="CDD" id="cd00118">
    <property type="entry name" value="LysM"/>
    <property type="match status" value="1"/>
</dbReference>
<keyword evidence="2" id="KW-1133">Transmembrane helix</keyword>
<dbReference type="InterPro" id="IPR018392">
    <property type="entry name" value="LysM"/>
</dbReference>
<keyword evidence="5" id="KW-1185">Reference proteome</keyword>
<feature type="domain" description="LysM" evidence="3">
    <location>
        <begin position="183"/>
        <end position="227"/>
    </location>
</feature>
<dbReference type="RefSeq" id="WP_246910681.1">
    <property type="nucleotide sequence ID" value="NZ_JALJRB010000016.1"/>
</dbReference>
<dbReference type="EMBL" id="JALJRB010000016">
    <property type="protein sequence ID" value="MCJ8501725.1"/>
    <property type="molecule type" value="Genomic_DNA"/>
</dbReference>
<protein>
    <submittedName>
        <fullName evidence="4">LysM peptidoglycan-binding domain-containing protein</fullName>
    </submittedName>
</protein>
<accession>A0AA41R5Z4</accession>
<evidence type="ECO:0000313" key="5">
    <source>
        <dbReference type="Proteomes" id="UP001165427"/>
    </source>
</evidence>
<dbReference type="Proteomes" id="UP001165427">
    <property type="component" value="Unassembled WGS sequence"/>
</dbReference>
<feature type="region of interest" description="Disordered" evidence="1">
    <location>
        <begin position="1"/>
        <end position="24"/>
    </location>
</feature>
<gene>
    <name evidence="4" type="ORF">MRX98_14170</name>
</gene>
<dbReference type="Pfam" id="PF01476">
    <property type="entry name" value="LysM"/>
    <property type="match status" value="1"/>
</dbReference>
<feature type="region of interest" description="Disordered" evidence="1">
    <location>
        <begin position="149"/>
        <end position="182"/>
    </location>
</feature>
<sequence>MKWKDTGEMPEKEEKPKEEYYDEEHFSPWSARNNPAAGGLLKRLPIFLILLVVAIVTSVVALLSLFSGRGGEPASQQQIALLQQNVRQIEERLERYEAIDEKVSRIWEQAQSFERFKERYDRGEASMTLRMDHLTMSLENLQKQLAEARKAPAPPVAAASADTTKKAAAEPPAPAATDEGKTQYHTVVSGDTLFSIGQRYGLKVDQLRNLNRLGENAILQPGQRLIVSP</sequence>
<dbReference type="InterPro" id="IPR036779">
    <property type="entry name" value="LysM_dom_sf"/>
</dbReference>
<dbReference type="SMART" id="SM00257">
    <property type="entry name" value="LysM"/>
    <property type="match status" value="1"/>
</dbReference>
<keyword evidence="2" id="KW-0472">Membrane</keyword>
<feature type="transmembrane region" description="Helical" evidence="2">
    <location>
        <begin position="44"/>
        <end position="66"/>
    </location>
</feature>
<dbReference type="AlphaFoldDB" id="A0AA41R5Z4"/>
<keyword evidence="2" id="KW-0812">Transmembrane</keyword>
<name>A0AA41R5Z4_9BACT</name>
<evidence type="ECO:0000256" key="2">
    <source>
        <dbReference type="SAM" id="Phobius"/>
    </source>
</evidence>